<dbReference type="InterPro" id="IPR050331">
    <property type="entry name" value="Zinc_finger"/>
</dbReference>
<name>A0A6P7GIW2_DIAVI</name>
<dbReference type="FunFam" id="3.30.160.60:FF:000110">
    <property type="entry name" value="Zinc finger protein-like"/>
    <property type="match status" value="1"/>
</dbReference>
<dbReference type="Gene3D" id="3.30.160.60">
    <property type="entry name" value="Classic Zinc Finger"/>
    <property type="match status" value="3"/>
</dbReference>
<dbReference type="RefSeq" id="XP_028149856.1">
    <property type="nucleotide sequence ID" value="XM_028294055.1"/>
</dbReference>
<sequence>MGLWSFKCTSCGKAFFTNTDLLKHIRMTHEKLRPHVCKYCGSGFSSKYALKTHTRQHTDEKQFVCQHCFEGLRQRVSLPSHLKSRHGIEEAKEFFCKTREKGFATDYALSIHQRLHETKKCEICSENFAEDEYLTNHLREVLEVEVEMTQDN</sequence>
<keyword evidence="2" id="KW-0479">Metal-binding</keyword>
<keyword evidence="4 8" id="KW-0863">Zinc-finger</keyword>
<feature type="domain" description="C2H2-type" evidence="9">
    <location>
        <begin position="6"/>
        <end position="34"/>
    </location>
</feature>
<evidence type="ECO:0000256" key="6">
    <source>
        <dbReference type="ARBA" id="ARBA00023125"/>
    </source>
</evidence>
<evidence type="ECO:0000256" key="5">
    <source>
        <dbReference type="ARBA" id="ARBA00022833"/>
    </source>
</evidence>
<gene>
    <name evidence="10" type="primary">LOC114343246</name>
</gene>
<dbReference type="InterPro" id="IPR013087">
    <property type="entry name" value="Znf_C2H2_type"/>
</dbReference>
<dbReference type="Pfam" id="PF00096">
    <property type="entry name" value="zf-C2H2"/>
    <property type="match status" value="1"/>
</dbReference>
<keyword evidence="5" id="KW-0862">Zinc</keyword>
<keyword evidence="3" id="KW-0677">Repeat</keyword>
<evidence type="ECO:0000256" key="3">
    <source>
        <dbReference type="ARBA" id="ARBA00022737"/>
    </source>
</evidence>
<reference evidence="10" key="1">
    <citation type="submission" date="2025-08" db="UniProtKB">
        <authorList>
            <consortium name="RefSeq"/>
        </authorList>
    </citation>
    <scope>IDENTIFICATION</scope>
    <source>
        <tissue evidence="10">Whole insect</tissue>
    </source>
</reference>
<dbReference type="PANTHER" id="PTHR16515">
    <property type="entry name" value="PR DOMAIN ZINC FINGER PROTEIN"/>
    <property type="match status" value="1"/>
</dbReference>
<feature type="domain" description="C2H2-type" evidence="9">
    <location>
        <begin position="63"/>
        <end position="91"/>
    </location>
</feature>
<dbReference type="InParanoid" id="A0A6P7GIW2"/>
<evidence type="ECO:0000313" key="10">
    <source>
        <dbReference type="RefSeq" id="XP_028149856.1"/>
    </source>
</evidence>
<proteinExistence type="predicted"/>
<dbReference type="Pfam" id="PF13894">
    <property type="entry name" value="zf-C2H2_4"/>
    <property type="match status" value="1"/>
</dbReference>
<dbReference type="AlphaFoldDB" id="A0A6P7GIW2"/>
<protein>
    <submittedName>
        <fullName evidence="10">Zinc finger protein 337-like</fullName>
    </submittedName>
</protein>
<keyword evidence="7" id="KW-0539">Nucleus</keyword>
<dbReference type="GO" id="GO:0005634">
    <property type="term" value="C:nucleus"/>
    <property type="evidence" value="ECO:0007669"/>
    <property type="project" value="UniProtKB-SubCell"/>
</dbReference>
<comment type="subcellular location">
    <subcellularLocation>
        <location evidence="1">Nucleus</location>
    </subcellularLocation>
</comment>
<evidence type="ECO:0000256" key="7">
    <source>
        <dbReference type="ARBA" id="ARBA00023242"/>
    </source>
</evidence>
<dbReference type="SMART" id="SM00355">
    <property type="entry name" value="ZnF_C2H2"/>
    <property type="match status" value="5"/>
</dbReference>
<dbReference type="GO" id="GO:0008270">
    <property type="term" value="F:zinc ion binding"/>
    <property type="evidence" value="ECO:0007669"/>
    <property type="project" value="UniProtKB-KW"/>
</dbReference>
<feature type="domain" description="C2H2-type" evidence="9">
    <location>
        <begin position="35"/>
        <end position="62"/>
    </location>
</feature>
<evidence type="ECO:0000256" key="8">
    <source>
        <dbReference type="PROSITE-ProRule" id="PRU00042"/>
    </source>
</evidence>
<dbReference type="PROSITE" id="PS00028">
    <property type="entry name" value="ZINC_FINGER_C2H2_1"/>
    <property type="match status" value="3"/>
</dbReference>
<evidence type="ECO:0000256" key="4">
    <source>
        <dbReference type="ARBA" id="ARBA00022771"/>
    </source>
</evidence>
<dbReference type="SUPFAM" id="SSF57667">
    <property type="entry name" value="beta-beta-alpha zinc fingers"/>
    <property type="match status" value="3"/>
</dbReference>
<dbReference type="GO" id="GO:0003677">
    <property type="term" value="F:DNA binding"/>
    <property type="evidence" value="ECO:0007669"/>
    <property type="project" value="UniProtKB-KW"/>
</dbReference>
<dbReference type="GO" id="GO:0010468">
    <property type="term" value="P:regulation of gene expression"/>
    <property type="evidence" value="ECO:0007669"/>
    <property type="project" value="TreeGrafter"/>
</dbReference>
<dbReference type="InterPro" id="IPR036236">
    <property type="entry name" value="Znf_C2H2_sf"/>
</dbReference>
<dbReference type="PROSITE" id="PS50157">
    <property type="entry name" value="ZINC_FINGER_C2H2_2"/>
    <property type="match status" value="3"/>
</dbReference>
<organism evidence="10">
    <name type="scientific">Diabrotica virgifera virgifera</name>
    <name type="common">western corn rootworm</name>
    <dbReference type="NCBI Taxonomy" id="50390"/>
    <lineage>
        <taxon>Eukaryota</taxon>
        <taxon>Metazoa</taxon>
        <taxon>Ecdysozoa</taxon>
        <taxon>Arthropoda</taxon>
        <taxon>Hexapoda</taxon>
        <taxon>Insecta</taxon>
        <taxon>Pterygota</taxon>
        <taxon>Neoptera</taxon>
        <taxon>Endopterygota</taxon>
        <taxon>Coleoptera</taxon>
        <taxon>Polyphaga</taxon>
        <taxon>Cucujiformia</taxon>
        <taxon>Chrysomeloidea</taxon>
        <taxon>Chrysomelidae</taxon>
        <taxon>Galerucinae</taxon>
        <taxon>Diabroticina</taxon>
        <taxon>Diabroticites</taxon>
        <taxon>Diabrotica</taxon>
    </lineage>
</organism>
<evidence type="ECO:0000256" key="2">
    <source>
        <dbReference type="ARBA" id="ARBA00022723"/>
    </source>
</evidence>
<dbReference type="PANTHER" id="PTHR16515:SF49">
    <property type="entry name" value="GASTRULA ZINC FINGER PROTEIN XLCGF49.1-LIKE-RELATED"/>
    <property type="match status" value="1"/>
</dbReference>
<accession>A0A6P7GIW2</accession>
<evidence type="ECO:0000259" key="9">
    <source>
        <dbReference type="PROSITE" id="PS50157"/>
    </source>
</evidence>
<evidence type="ECO:0000256" key="1">
    <source>
        <dbReference type="ARBA" id="ARBA00004123"/>
    </source>
</evidence>
<keyword evidence="6" id="KW-0238">DNA-binding</keyword>